<dbReference type="Gene3D" id="3.40.50.300">
    <property type="entry name" value="P-loop containing nucleotide triphosphate hydrolases"/>
    <property type="match status" value="1"/>
</dbReference>
<dbReference type="Pfam" id="PF01467">
    <property type="entry name" value="CTP_transf_like"/>
    <property type="match status" value="1"/>
</dbReference>
<dbReference type="AlphaFoldDB" id="A0A7X9RU27"/>
<dbReference type="GO" id="GO:0003824">
    <property type="term" value="F:catalytic activity"/>
    <property type="evidence" value="ECO:0007669"/>
    <property type="project" value="InterPro"/>
</dbReference>
<dbReference type="PANTHER" id="PTHR37512:SF1">
    <property type="entry name" value="NADR_TTD14 AAA DOMAIN-CONTAINING PROTEIN"/>
    <property type="match status" value="1"/>
</dbReference>
<dbReference type="InterPro" id="IPR014729">
    <property type="entry name" value="Rossmann-like_a/b/a_fold"/>
</dbReference>
<dbReference type="Proteomes" id="UP000576082">
    <property type="component" value="Unassembled WGS sequence"/>
</dbReference>
<dbReference type="InterPro" id="IPR038727">
    <property type="entry name" value="NadR/Ttd14_AAA_dom"/>
</dbReference>
<gene>
    <name evidence="3" type="ORF">HHU12_11565</name>
</gene>
<comment type="caution">
    <text evidence="3">The sequence shown here is derived from an EMBL/GenBank/DDBJ whole genome shotgun (WGS) entry which is preliminary data.</text>
</comment>
<dbReference type="SUPFAM" id="SSF52540">
    <property type="entry name" value="P-loop containing nucleoside triphosphate hydrolases"/>
    <property type="match status" value="1"/>
</dbReference>
<proteinExistence type="predicted"/>
<organism evidence="3 4">
    <name type="scientific">Flammeovirga aprica JL-4</name>
    <dbReference type="NCBI Taxonomy" id="694437"/>
    <lineage>
        <taxon>Bacteria</taxon>
        <taxon>Pseudomonadati</taxon>
        <taxon>Bacteroidota</taxon>
        <taxon>Cytophagia</taxon>
        <taxon>Cytophagales</taxon>
        <taxon>Flammeovirgaceae</taxon>
        <taxon>Flammeovirga</taxon>
    </lineage>
</organism>
<dbReference type="EMBL" id="JABANE010000026">
    <property type="protein sequence ID" value="NME68599.1"/>
    <property type="molecule type" value="Genomic_DNA"/>
</dbReference>
<dbReference type="NCBIfam" id="TIGR00125">
    <property type="entry name" value="cyt_tran_rel"/>
    <property type="match status" value="1"/>
</dbReference>
<dbReference type="InterPro" id="IPR027417">
    <property type="entry name" value="P-loop_NTPase"/>
</dbReference>
<dbReference type="RefSeq" id="WP_169656901.1">
    <property type="nucleotide sequence ID" value="NZ_JABANE010000026.1"/>
</dbReference>
<accession>A0A7X9RU27</accession>
<evidence type="ECO:0000259" key="2">
    <source>
        <dbReference type="Pfam" id="PF13521"/>
    </source>
</evidence>
<dbReference type="InterPro" id="IPR052735">
    <property type="entry name" value="NAD_biosynth-regulator"/>
</dbReference>
<dbReference type="SUPFAM" id="SSF52374">
    <property type="entry name" value="Nucleotidylyl transferase"/>
    <property type="match status" value="1"/>
</dbReference>
<evidence type="ECO:0000313" key="3">
    <source>
        <dbReference type="EMBL" id="NME68599.1"/>
    </source>
</evidence>
<keyword evidence="4" id="KW-1185">Reference proteome</keyword>
<sequence length="325" mass="37821">MRRGLVLGKFMPIHSGHINLIEFATTKCDEVIVWICVSNKETMTADLRFKWVKEIFKNQPKIVPILFEYDEALFPNTSESSTSVSKIWSEAIKKHLPKIDVIISSEKYGDYVAEYLEIEHIHYPLPRQISATEIRQNPYKNWGFVPEVVKPYYFRKICILGTESTGKSTLTKKLAEVFKSEYVSEAGRDIVENSNTCNAHDLMDIAQTHANLILQKSKKLDRILFIDTDINITKSYSKFLFNQELYVEEWIEEANKCDLYIYLDNDAPFIQDGTRLSEPDRNTLDGFHKTQLKRAGIDYHLIQGDWNERFEKVYQLIVERFGIVG</sequence>
<protein>
    <submittedName>
        <fullName evidence="3">AAA family ATPase</fullName>
    </submittedName>
</protein>
<feature type="domain" description="Cytidyltransferase-like" evidence="1">
    <location>
        <begin position="6"/>
        <end position="98"/>
    </location>
</feature>
<evidence type="ECO:0000313" key="4">
    <source>
        <dbReference type="Proteomes" id="UP000576082"/>
    </source>
</evidence>
<dbReference type="Gene3D" id="3.40.50.620">
    <property type="entry name" value="HUPs"/>
    <property type="match status" value="1"/>
</dbReference>
<dbReference type="InterPro" id="IPR004821">
    <property type="entry name" value="Cyt_trans-like"/>
</dbReference>
<evidence type="ECO:0000259" key="1">
    <source>
        <dbReference type="Pfam" id="PF01467"/>
    </source>
</evidence>
<dbReference type="PANTHER" id="PTHR37512">
    <property type="entry name" value="TRIFUNCTIONAL NAD BIOSYNTHESIS/REGULATOR PROTEIN NADR"/>
    <property type="match status" value="1"/>
</dbReference>
<feature type="domain" description="NadR/Ttd14 AAA" evidence="2">
    <location>
        <begin position="156"/>
        <end position="309"/>
    </location>
</feature>
<dbReference type="Pfam" id="PF13521">
    <property type="entry name" value="AAA_28"/>
    <property type="match status" value="1"/>
</dbReference>
<reference evidence="3 4" key="1">
    <citation type="submission" date="2020-04" db="EMBL/GenBank/DDBJ databases">
        <title>Flammeovirga sp. SR4, a novel species isolated from seawater.</title>
        <authorList>
            <person name="Wang X."/>
        </authorList>
    </citation>
    <scope>NUCLEOTIDE SEQUENCE [LARGE SCALE GENOMIC DNA]</scope>
    <source>
        <strain evidence="3 4">ATCC 23126</strain>
    </source>
</reference>
<name>A0A7X9RU27_9BACT</name>